<gene>
    <name evidence="1" type="ORF">phiGrn1_0301</name>
</gene>
<proteinExistence type="predicted"/>
<accession>A0A126HH19</accession>
<protein>
    <submittedName>
        <fullName evidence="1">Uncharacterized protein</fullName>
    </submittedName>
</protein>
<name>A0A126HH19_9CAUD</name>
<evidence type="ECO:0000313" key="2">
    <source>
        <dbReference type="Proteomes" id="UP000230575"/>
    </source>
</evidence>
<sequence length="151" mass="17706">MLARVKQERDGPVFDECRCTVCHKDFTVADCIHDYGHHDGWEMPPYTEIQCPECECGGCIEDFWSSEKAIIEHGEYLREHKPCQFEEYKTYFPDVYCKTLTVVKSRVESEPRELVHLEYETGEPVMLHSIDVEEELARILTEEVRNETQKG</sequence>
<evidence type="ECO:0000313" key="1">
    <source>
        <dbReference type="EMBL" id="ALP47130.1"/>
    </source>
</evidence>
<reference evidence="1 2" key="1">
    <citation type="journal article" date="2016" name="Front. Microbiol.">
        <title>Comparative Functional Genomic Analysis of Two Vibrio Phages Reveals Complex Metabolic Interactions with the Host Cell.</title>
        <authorList>
            <person name="Skliros D."/>
            <person name="Kalatzis P.G."/>
            <person name="Katharios P."/>
            <person name="Flemetakis E."/>
        </authorList>
    </citation>
    <scope>NUCLEOTIDE SEQUENCE [LARGE SCALE GENOMIC DNA]</scope>
</reference>
<organism evidence="1 2">
    <name type="scientific">Vibrio phage phi-Grn1</name>
    <dbReference type="NCBI Taxonomy" id="1747713"/>
    <lineage>
        <taxon>Viruses</taxon>
        <taxon>Duplodnaviria</taxon>
        <taxon>Heunggongvirae</taxon>
        <taxon>Uroviricota</taxon>
        <taxon>Caudoviricetes</taxon>
        <taxon>Pantevenvirales</taxon>
        <taxon>Straboviridae</taxon>
        <taxon>Schizotequatrovirus</taxon>
        <taxon>Schizotequatrovirus valkk3</taxon>
    </lineage>
</organism>
<dbReference type="EMBL" id="KT919972">
    <property type="protein sequence ID" value="ALP47130.1"/>
    <property type="molecule type" value="Genomic_DNA"/>
</dbReference>
<dbReference type="Proteomes" id="UP000230575">
    <property type="component" value="Segment"/>
</dbReference>